<accession>C8Z626</accession>
<evidence type="ECO:0000256" key="1">
    <source>
        <dbReference type="SAM" id="Phobius"/>
    </source>
</evidence>
<feature type="transmembrane region" description="Helical" evidence="1">
    <location>
        <begin position="27"/>
        <end position="45"/>
    </location>
</feature>
<evidence type="ECO:0000313" key="2">
    <source>
        <dbReference type="EMBL" id="CAY78965.1"/>
    </source>
</evidence>
<keyword evidence="1" id="KW-1133">Transmembrane helix</keyword>
<dbReference type="HOGENOM" id="CLU_2199045_0_0_1"/>
<gene>
    <name evidence="2" type="ORF">EC1118_1D0_7800g</name>
</gene>
<keyword evidence="1" id="KW-0472">Membrane</keyword>
<evidence type="ECO:0000313" key="3">
    <source>
        <dbReference type="Proteomes" id="UP000000286"/>
    </source>
</evidence>
<protein>
    <submittedName>
        <fullName evidence="2">EC1118_1D0_7800p</fullName>
    </submittedName>
</protein>
<dbReference type="AlphaFoldDB" id="C8Z626"/>
<reference evidence="2 3" key="1">
    <citation type="journal article" date="2009" name="Proc. Natl. Acad. Sci. U.S.A.">
        <title>Eukaryote-to-eukaryote gene transfer events revealed by the genome sequence of the wine yeast Saccharomyces cerevisiae EC1118.</title>
        <authorList>
            <person name="Novo M."/>
            <person name="Bigey F."/>
            <person name="Beyne E."/>
            <person name="Galeote V."/>
            <person name="Gavory F."/>
            <person name="Mallet S."/>
            <person name="Cambot B."/>
            <person name="Legras J.L."/>
            <person name="Wincker P."/>
            <person name="Casaregola S."/>
            <person name="Dequin S."/>
        </authorList>
    </citation>
    <scope>NUCLEOTIDE SEQUENCE [LARGE SCALE GENOMIC DNA]</scope>
    <source>
        <strain evidence="3">Lalvin EC1118 / Prise de mousse</strain>
    </source>
</reference>
<dbReference type="Proteomes" id="UP000000286">
    <property type="component" value="Chromosome IV"/>
</dbReference>
<organism evidence="2 3">
    <name type="scientific">Saccharomyces cerevisiae (strain Lalvin EC1118 / Prise de mousse)</name>
    <name type="common">Baker's yeast</name>
    <dbReference type="NCBI Taxonomy" id="643680"/>
    <lineage>
        <taxon>Eukaryota</taxon>
        <taxon>Fungi</taxon>
        <taxon>Dikarya</taxon>
        <taxon>Ascomycota</taxon>
        <taxon>Saccharomycotina</taxon>
        <taxon>Saccharomycetes</taxon>
        <taxon>Saccharomycetales</taxon>
        <taxon>Saccharomycetaceae</taxon>
        <taxon>Saccharomyces</taxon>
    </lineage>
</organism>
<proteinExistence type="predicted"/>
<name>C8Z626_YEAS8</name>
<dbReference type="EMBL" id="FN393063">
    <property type="protein sequence ID" value="CAY78965.1"/>
    <property type="molecule type" value="Genomic_DNA"/>
</dbReference>
<sequence length="108" mass="12180">MIYMLVFLDRQQLVHIFLFRSRGTTNIIKACYFFFLLFCKLLNAAEAPLLAISLSKFVWLLLRVCKTSYLLLLITMLEGAEYFSLVVGNSICGSGGEGVGCRYPVVLI</sequence>
<keyword evidence="1" id="KW-0812">Transmembrane</keyword>